<keyword evidence="2" id="KW-1185">Reference proteome</keyword>
<dbReference type="Proteomes" id="UP001589575">
    <property type="component" value="Unassembled WGS sequence"/>
</dbReference>
<accession>A0ABV5FVU0</accession>
<dbReference type="EMBL" id="JBHMFI010000001">
    <property type="protein sequence ID" value="MFB9070785.1"/>
    <property type="molecule type" value="Genomic_DNA"/>
</dbReference>
<evidence type="ECO:0000313" key="2">
    <source>
        <dbReference type="Proteomes" id="UP001589575"/>
    </source>
</evidence>
<name>A0ABV5FVU0_9MICC</name>
<evidence type="ECO:0000313" key="1">
    <source>
        <dbReference type="EMBL" id="MFB9070785.1"/>
    </source>
</evidence>
<reference evidence="1 2" key="1">
    <citation type="submission" date="2024-09" db="EMBL/GenBank/DDBJ databases">
        <authorList>
            <person name="Sun Q."/>
            <person name="Mori K."/>
        </authorList>
    </citation>
    <scope>NUCLEOTIDE SEQUENCE [LARGE SCALE GENOMIC DNA]</scope>
    <source>
        <strain evidence="1 2">CCM 7609</strain>
    </source>
</reference>
<gene>
    <name evidence="1" type="ORF">ACFFX0_06085</name>
</gene>
<protein>
    <submittedName>
        <fullName evidence="1">Uncharacterized protein</fullName>
    </submittedName>
</protein>
<comment type="caution">
    <text evidence="1">The sequence shown here is derived from an EMBL/GenBank/DDBJ whole genome shotgun (WGS) entry which is preliminary data.</text>
</comment>
<sequence>MARLLFTGSSDYDGVVHRRRKGKSCTVPSAVMRTPVWWTPARWTTALPSVGAVNASPVGSVSPPWRPRP</sequence>
<proteinExistence type="predicted"/>
<organism evidence="1 2">
    <name type="scientific">Citricoccus parietis</name>
    <dbReference type="NCBI Taxonomy" id="592307"/>
    <lineage>
        <taxon>Bacteria</taxon>
        <taxon>Bacillati</taxon>
        <taxon>Actinomycetota</taxon>
        <taxon>Actinomycetes</taxon>
        <taxon>Micrococcales</taxon>
        <taxon>Micrococcaceae</taxon>
        <taxon>Citricoccus</taxon>
    </lineage>
</organism>